<keyword evidence="1" id="KW-0472">Membrane</keyword>
<evidence type="ECO:0008006" key="3">
    <source>
        <dbReference type="Google" id="ProtNLM"/>
    </source>
</evidence>
<feature type="transmembrane region" description="Helical" evidence="1">
    <location>
        <begin position="93"/>
        <end position="113"/>
    </location>
</feature>
<evidence type="ECO:0000256" key="1">
    <source>
        <dbReference type="SAM" id="Phobius"/>
    </source>
</evidence>
<feature type="transmembrane region" description="Helical" evidence="1">
    <location>
        <begin position="269"/>
        <end position="286"/>
    </location>
</feature>
<sequence>MSSFRQSWMWPWLLMSLPTIGWLAYALATGYALEGDNAHIAIRTFDVFGPNPPLLGMPSTAGNEVSGVNAFHPGPLHFWLLAPLFAVSGWNTWGLLLGSLAINVGLAGLGLWAAWRIGSPWVKRAVVSTSAIVLIVLQFLWYTPWNPYPVFVGSMTLVVLVWGIVIGQRGWWPIAIFVGSLIIQTHLAGALIVVPLILTVVVLSRTFGWAARPSRREVSLTVLVLLVCWAAPLREALTNWPGNIGEVLDYVAGSRSVTRDASVSNSFDSGSMAFGLVLGAMSVFGVRRAASVLKRGAREGGPTDNQVVAVGLLITSMVTAVSSAGYFIFGSSRGLYLLMFCGVWLLQVLLLKPRSRIWWTQGTRMAVNLTVLMAIGLILFGFVGAVRLADARANMSVREATRELVEGYRSESIVVHQIGGIVEISPGMAVVADLVLTGHDVYFTHFDNRSDYDTQRRIERAPDSRLELFVVQQNADSTWPDTGNGAVIDSREIDLPHWGTRVKLVLVDQR</sequence>
<organism evidence="2">
    <name type="scientific">uncultured bacterium A1Q1_fos_2059</name>
    <dbReference type="NCBI Taxonomy" id="1256559"/>
    <lineage>
        <taxon>Bacteria</taxon>
        <taxon>environmental samples</taxon>
    </lineage>
</organism>
<reference evidence="2" key="1">
    <citation type="submission" date="2012-09" db="EMBL/GenBank/DDBJ databases">
        <title>Metagenomic Characterization of a Microbial Community in Wastewater Detects High Levels of Antibiotic Resistance.</title>
        <authorList>
            <person name="Abrams M."/>
            <person name="Caldwell A."/>
            <person name="Vandaei E."/>
            <person name="Lee W."/>
            <person name="Perrott J."/>
            <person name="Khan S.Y."/>
            <person name="Ta J."/>
            <person name="Romero D."/>
            <person name="Nguyen V."/>
            <person name="Pourmand N."/>
            <person name="Ouverney C.C."/>
        </authorList>
    </citation>
    <scope>NUCLEOTIDE SEQUENCE</scope>
</reference>
<accession>L7VTL7</accession>
<proteinExistence type="predicted"/>
<feature type="transmembrane region" description="Helical" evidence="1">
    <location>
        <begin position="365"/>
        <end position="386"/>
    </location>
</feature>
<feature type="transmembrane region" description="Helical" evidence="1">
    <location>
        <begin position="125"/>
        <end position="142"/>
    </location>
</feature>
<feature type="transmembrane region" description="Helical" evidence="1">
    <location>
        <begin position="174"/>
        <end position="203"/>
    </location>
</feature>
<feature type="transmembrane region" description="Helical" evidence="1">
    <location>
        <begin position="12"/>
        <end position="33"/>
    </location>
</feature>
<name>L7VTL7_9BACT</name>
<dbReference type="AlphaFoldDB" id="L7VTL7"/>
<feature type="transmembrane region" description="Helical" evidence="1">
    <location>
        <begin position="148"/>
        <end position="167"/>
    </location>
</feature>
<protein>
    <recommendedName>
        <fullName evidence="3">Glycosyltransferase RgtA/B/C/D-like domain-containing protein</fullName>
    </recommendedName>
</protein>
<feature type="transmembrane region" description="Helical" evidence="1">
    <location>
        <begin position="307"/>
        <end position="329"/>
    </location>
</feature>
<keyword evidence="1" id="KW-1133">Transmembrane helix</keyword>
<feature type="transmembrane region" description="Helical" evidence="1">
    <location>
        <begin position="335"/>
        <end position="353"/>
    </location>
</feature>
<dbReference type="EMBL" id="JX649904">
    <property type="protein sequence ID" value="AGC72487.1"/>
    <property type="molecule type" value="Genomic_DNA"/>
</dbReference>
<keyword evidence="1" id="KW-0812">Transmembrane</keyword>
<evidence type="ECO:0000313" key="2">
    <source>
        <dbReference type="EMBL" id="AGC72487.1"/>
    </source>
</evidence>